<keyword evidence="1" id="KW-0472">Membrane</keyword>
<feature type="transmembrane region" description="Helical" evidence="1">
    <location>
        <begin position="160"/>
        <end position="191"/>
    </location>
</feature>
<keyword evidence="1" id="KW-1133">Transmembrane helix</keyword>
<proteinExistence type="predicted"/>
<dbReference type="EMBL" id="PFNM01000035">
    <property type="protein sequence ID" value="PIZ44832.1"/>
    <property type="molecule type" value="Genomic_DNA"/>
</dbReference>
<name>A0A2M7TFT0_9BACT</name>
<reference evidence="3" key="1">
    <citation type="submission" date="2017-09" db="EMBL/GenBank/DDBJ databases">
        <title>Depth-based differentiation of microbial function through sediment-hosted aquifers and enrichment of novel symbionts in the deep terrestrial subsurface.</title>
        <authorList>
            <person name="Probst A.J."/>
            <person name="Ladd B."/>
            <person name="Jarett J.K."/>
            <person name="Geller-Mcgrath D.E."/>
            <person name="Sieber C.M.K."/>
            <person name="Emerson J.B."/>
            <person name="Anantharaman K."/>
            <person name="Thomas B.C."/>
            <person name="Malmstrom R."/>
            <person name="Stieglmeier M."/>
            <person name="Klingl A."/>
            <person name="Woyke T."/>
            <person name="Ryan C.M."/>
            <person name="Banfield J.F."/>
        </authorList>
    </citation>
    <scope>NUCLEOTIDE SEQUENCE [LARGE SCALE GENOMIC DNA]</scope>
</reference>
<evidence type="ECO:0000313" key="2">
    <source>
        <dbReference type="EMBL" id="PIZ44832.1"/>
    </source>
</evidence>
<organism evidence="2 3">
    <name type="scientific">Candidatus Wolfebacteria bacterium CG_4_10_14_0_2_um_filter_39_18</name>
    <dbReference type="NCBI Taxonomy" id="1975061"/>
    <lineage>
        <taxon>Bacteria</taxon>
        <taxon>Candidatus Wolfeibacteriota</taxon>
    </lineage>
</organism>
<evidence type="ECO:0000313" key="3">
    <source>
        <dbReference type="Proteomes" id="UP000230553"/>
    </source>
</evidence>
<feature type="transmembrane region" description="Helical" evidence="1">
    <location>
        <begin position="72"/>
        <end position="100"/>
    </location>
</feature>
<protein>
    <recommendedName>
        <fullName evidence="4">Glycosyltransferase RgtA/B/C/D-like domain-containing protein</fullName>
    </recommendedName>
</protein>
<feature type="transmembrane region" description="Helical" evidence="1">
    <location>
        <begin position="292"/>
        <end position="307"/>
    </location>
</feature>
<feature type="transmembrane region" description="Helical" evidence="1">
    <location>
        <begin position="265"/>
        <end position="285"/>
    </location>
</feature>
<evidence type="ECO:0008006" key="4">
    <source>
        <dbReference type="Google" id="ProtNLM"/>
    </source>
</evidence>
<dbReference type="Proteomes" id="UP000230553">
    <property type="component" value="Unassembled WGS sequence"/>
</dbReference>
<gene>
    <name evidence="2" type="ORF">COY31_01755</name>
</gene>
<feature type="transmembrane region" description="Helical" evidence="1">
    <location>
        <begin position="136"/>
        <end position="153"/>
    </location>
</feature>
<keyword evidence="1" id="KW-0812">Transmembrane</keyword>
<accession>A0A2M7TFT0</accession>
<evidence type="ECO:0000256" key="1">
    <source>
        <dbReference type="SAM" id="Phobius"/>
    </source>
</evidence>
<comment type="caution">
    <text evidence="2">The sequence shown here is derived from an EMBL/GenBank/DDBJ whole genome shotgun (WGS) entry which is preliminary data.</text>
</comment>
<dbReference type="PROSITE" id="PS51257">
    <property type="entry name" value="PROKAR_LIPOPROTEIN"/>
    <property type="match status" value="1"/>
</dbReference>
<dbReference type="AlphaFoldDB" id="A0A2M7TFT0"/>
<sequence>MIKFSNLEKILLFLFLGLVFIYSCNQLKESDAFYHLKAGELIWQMKSVPHFDVFSYTATGAPWIAHEWLAQLIFYFVQAFTGFWGLIFFVALISVLTYFIVFRLAMKQGANFYVTLAVLFGLAFTTFKFWIPRPQIFSYLALAILIFSLESFRHEKKNRYLWFIIVTMLFWANTNASFLLGLVIIIFYFLAELFKKYFPYFGNRDIEGKNLKKFGSAVLAAIAVCFANPNTYHSFLYVFYVRFSVDVLMVKEWKSVLNFWQDAQTGFFLTLIAVIDLFLIWRLFFKKNERDIVWLGVVAGISILPFISFRHCIFWPIVAVAPFSICASKELKAFFEKIDYKRLPFFALAIILVLAGTRFLTFPRDSINKYTLPVGASDFIVENSLKGPFFNLYNEGGYLIWRFWPKEKVFIDGRSEVFGKAQLLEFFAVVKDYPDWSKIVNEKYKINYFILAYRPDDLSRSIFPLILKLVNENWALVYWDDAGLIFLKNSPENMGIIKKYGFSYINPFREPSKISGDEVRPAMEEVKRLLEQSPDSLFARIYAEEFLSSHTQ</sequence>
<feature type="transmembrane region" description="Helical" evidence="1">
    <location>
        <begin position="343"/>
        <end position="362"/>
    </location>
</feature>
<feature type="transmembrane region" description="Helical" evidence="1">
    <location>
        <begin position="112"/>
        <end position="130"/>
    </location>
</feature>